<dbReference type="GO" id="GO:0004418">
    <property type="term" value="F:hydroxymethylbilane synthase activity"/>
    <property type="evidence" value="ECO:0007669"/>
    <property type="project" value="UniProtKB-UniRule"/>
</dbReference>
<dbReference type="InterPro" id="IPR022417">
    <property type="entry name" value="Porphobilin_deaminase_N"/>
</dbReference>
<name>A0A1G7MXT5_9FIRM</name>
<comment type="miscellaneous">
    <text evidence="8">The porphobilinogen subunits are added to the dipyrromethane group.</text>
</comment>
<dbReference type="PROSITE" id="PS00533">
    <property type="entry name" value="PORPHOBILINOGEN_DEAM"/>
    <property type="match status" value="1"/>
</dbReference>
<dbReference type="CDD" id="cd13646">
    <property type="entry name" value="PBP2_EcHMBS_like"/>
    <property type="match status" value="1"/>
</dbReference>
<dbReference type="AlphaFoldDB" id="A0A1G7MXT5"/>
<dbReference type="Proteomes" id="UP000243333">
    <property type="component" value="Unassembled WGS sequence"/>
</dbReference>
<keyword evidence="6 8" id="KW-0627">Porphyrin biosynthesis</keyword>
<dbReference type="RefSeq" id="WP_093691071.1">
    <property type="nucleotide sequence ID" value="NZ_FNBU01000020.1"/>
</dbReference>
<organism evidence="11 12">
    <name type="scientific">Sporolituus thermophilus DSM 23256</name>
    <dbReference type="NCBI Taxonomy" id="1123285"/>
    <lineage>
        <taxon>Bacteria</taxon>
        <taxon>Bacillati</taxon>
        <taxon>Bacillota</taxon>
        <taxon>Negativicutes</taxon>
        <taxon>Selenomonadales</taxon>
        <taxon>Sporomusaceae</taxon>
        <taxon>Sporolituus</taxon>
    </lineage>
</organism>
<dbReference type="InterPro" id="IPR022418">
    <property type="entry name" value="Porphobilinogen_deaminase_C"/>
</dbReference>
<dbReference type="GO" id="GO:0006782">
    <property type="term" value="P:protoporphyrinogen IX biosynthetic process"/>
    <property type="evidence" value="ECO:0007669"/>
    <property type="project" value="UniProtKB-UniRule"/>
</dbReference>
<dbReference type="FunFam" id="3.40.190.10:FF:000004">
    <property type="entry name" value="Porphobilinogen deaminase"/>
    <property type="match status" value="1"/>
</dbReference>
<comment type="catalytic activity">
    <reaction evidence="7 8">
        <text>4 porphobilinogen + H2O = hydroxymethylbilane + 4 NH4(+)</text>
        <dbReference type="Rhea" id="RHEA:13185"/>
        <dbReference type="ChEBI" id="CHEBI:15377"/>
        <dbReference type="ChEBI" id="CHEBI:28938"/>
        <dbReference type="ChEBI" id="CHEBI:57845"/>
        <dbReference type="ChEBI" id="CHEBI:58126"/>
        <dbReference type="EC" id="2.5.1.61"/>
    </reaction>
</comment>
<dbReference type="SUPFAM" id="SSF53850">
    <property type="entry name" value="Periplasmic binding protein-like II"/>
    <property type="match status" value="1"/>
</dbReference>
<dbReference type="InterPro" id="IPR022419">
    <property type="entry name" value="Porphobilin_deaminase_cofac_BS"/>
</dbReference>
<dbReference type="NCBIfam" id="TIGR00212">
    <property type="entry name" value="hemC"/>
    <property type="match status" value="1"/>
</dbReference>
<dbReference type="PANTHER" id="PTHR11557:SF0">
    <property type="entry name" value="PORPHOBILINOGEN DEAMINASE"/>
    <property type="match status" value="1"/>
</dbReference>
<evidence type="ECO:0000313" key="12">
    <source>
        <dbReference type="Proteomes" id="UP000243333"/>
    </source>
</evidence>
<evidence type="ECO:0000256" key="2">
    <source>
        <dbReference type="ARBA" id="ARBA00004735"/>
    </source>
</evidence>
<dbReference type="Gene3D" id="3.30.160.40">
    <property type="entry name" value="Porphobilinogen deaminase, C-terminal domain"/>
    <property type="match status" value="1"/>
</dbReference>
<evidence type="ECO:0000259" key="9">
    <source>
        <dbReference type="Pfam" id="PF01379"/>
    </source>
</evidence>
<dbReference type="InterPro" id="IPR000860">
    <property type="entry name" value="HemC"/>
</dbReference>
<keyword evidence="12" id="KW-1185">Reference proteome</keyword>
<evidence type="ECO:0000256" key="1">
    <source>
        <dbReference type="ARBA" id="ARBA00002869"/>
    </source>
</evidence>
<sequence>MKNKLVIGTRGSKLALWQANYIAHRLCQYHPGLEVTLKHIVTTGDKILDVPLAKIGGKGLFTKEIEVAMLRGEVDLAVHSLKDMPTELPQGLTLAAITEREEPFDALISPKYGTLDRLPHGAKVGTSSLRRRAQLLNYRPDLTVCDLRGNLDTRLRKLETEELDAIVLAQAGLKRLGWDDRITQQLPPDICLPAVGQGALAVEARSDDAEVLALVAFLHDEDTAAAVTAERAFLNELEGGCQVPIGVYGRVENGELVLDAVILSVDGAAALKDRICGAPAAAEDLGRKLAQHMYVTGGRQILAGLFARPTAGGGNNR</sequence>
<comment type="pathway">
    <text evidence="2">Porphyrin-containing compound metabolism; protoporphyrin-IX biosynthesis; coproporphyrinogen-III from 5-aminolevulinate: step 2/4.</text>
</comment>
<feature type="domain" description="Porphobilinogen deaminase N-terminal" evidence="9">
    <location>
        <begin position="5"/>
        <end position="212"/>
    </location>
</feature>
<feature type="modified residue" description="S-(dipyrrolylmethanemethyl)cysteine" evidence="8">
    <location>
        <position position="241"/>
    </location>
</feature>
<evidence type="ECO:0000256" key="8">
    <source>
        <dbReference type="HAMAP-Rule" id="MF_00260"/>
    </source>
</evidence>
<comment type="similarity">
    <text evidence="3 8">Belongs to the HMBS family.</text>
</comment>
<comment type="function">
    <text evidence="1 8">Tetrapolymerization of the monopyrrole PBG into the hydroxymethylbilane pre-uroporphyrinogen in several discrete steps.</text>
</comment>
<feature type="domain" description="Porphobilinogen deaminase C-terminal" evidence="10">
    <location>
        <begin position="225"/>
        <end position="294"/>
    </location>
</feature>
<dbReference type="EC" id="2.5.1.61" evidence="8"/>
<keyword evidence="5 8" id="KW-0808">Transferase</keyword>
<evidence type="ECO:0000256" key="3">
    <source>
        <dbReference type="ARBA" id="ARBA00005638"/>
    </source>
</evidence>
<dbReference type="InterPro" id="IPR036803">
    <property type="entry name" value="Porphobilinogen_deaminase_C_sf"/>
</dbReference>
<dbReference type="SUPFAM" id="SSF54782">
    <property type="entry name" value="Porphobilinogen deaminase (hydroxymethylbilane synthase), C-terminal domain"/>
    <property type="match status" value="1"/>
</dbReference>
<dbReference type="FunFam" id="3.40.190.10:FF:000005">
    <property type="entry name" value="Porphobilinogen deaminase"/>
    <property type="match status" value="1"/>
</dbReference>
<comment type="cofactor">
    <cofactor evidence="8">
        <name>dipyrromethane</name>
        <dbReference type="ChEBI" id="CHEBI:60342"/>
    </cofactor>
    <text evidence="8">Binds 1 dipyrromethane group covalently.</text>
</comment>
<reference evidence="12" key="1">
    <citation type="submission" date="2016-10" db="EMBL/GenBank/DDBJ databases">
        <authorList>
            <person name="Varghese N."/>
            <person name="Submissions S."/>
        </authorList>
    </citation>
    <scope>NUCLEOTIDE SEQUENCE [LARGE SCALE GENOMIC DNA]</scope>
    <source>
        <strain evidence="12">DSM 23256</strain>
    </source>
</reference>
<gene>
    <name evidence="8" type="primary">hemC</name>
    <name evidence="11" type="ORF">SAMN05660235_02336</name>
</gene>
<dbReference type="Gene3D" id="3.40.190.10">
    <property type="entry name" value="Periplasmic binding protein-like II"/>
    <property type="match status" value="2"/>
</dbReference>
<dbReference type="PIRSF" id="PIRSF001438">
    <property type="entry name" value="4pyrrol_synth_OHMeBilane_synth"/>
    <property type="match status" value="1"/>
</dbReference>
<dbReference type="STRING" id="1123285.SAMN05660235_02336"/>
<evidence type="ECO:0000313" key="11">
    <source>
        <dbReference type="EMBL" id="SDF66522.1"/>
    </source>
</evidence>
<protein>
    <recommendedName>
        <fullName evidence="8">Porphobilinogen deaminase</fullName>
        <shortName evidence="8">PBG</shortName>
        <ecNumber evidence="8">2.5.1.61</ecNumber>
    </recommendedName>
    <alternativeName>
        <fullName evidence="8">Hydroxymethylbilane synthase</fullName>
        <shortName evidence="8">HMBS</shortName>
    </alternativeName>
    <alternativeName>
        <fullName evidence="8">Pre-uroporphyrinogen synthase</fullName>
    </alternativeName>
</protein>
<evidence type="ECO:0000256" key="5">
    <source>
        <dbReference type="ARBA" id="ARBA00022679"/>
    </source>
</evidence>
<dbReference type="PRINTS" id="PR00151">
    <property type="entry name" value="PORPHBDMNASE"/>
</dbReference>
<evidence type="ECO:0000256" key="6">
    <source>
        <dbReference type="ARBA" id="ARBA00023244"/>
    </source>
</evidence>
<dbReference type="OrthoDB" id="9810298at2"/>
<dbReference type="PANTHER" id="PTHR11557">
    <property type="entry name" value="PORPHOBILINOGEN DEAMINASE"/>
    <property type="match status" value="1"/>
</dbReference>
<dbReference type="Pfam" id="PF03900">
    <property type="entry name" value="Porphobil_deamC"/>
    <property type="match status" value="1"/>
</dbReference>
<comment type="subunit">
    <text evidence="4 8">Monomer.</text>
</comment>
<dbReference type="Pfam" id="PF01379">
    <property type="entry name" value="Porphobil_deam"/>
    <property type="match status" value="1"/>
</dbReference>
<evidence type="ECO:0000256" key="4">
    <source>
        <dbReference type="ARBA" id="ARBA00011245"/>
    </source>
</evidence>
<accession>A0A1G7MXT5</accession>
<dbReference type="GO" id="GO:0005737">
    <property type="term" value="C:cytoplasm"/>
    <property type="evidence" value="ECO:0007669"/>
    <property type="project" value="UniProtKB-UniRule"/>
</dbReference>
<dbReference type="EMBL" id="FNBU01000020">
    <property type="protein sequence ID" value="SDF66522.1"/>
    <property type="molecule type" value="Genomic_DNA"/>
</dbReference>
<proteinExistence type="inferred from homology"/>
<dbReference type="HAMAP" id="MF_00260">
    <property type="entry name" value="Porphobil_deam"/>
    <property type="match status" value="1"/>
</dbReference>
<evidence type="ECO:0000259" key="10">
    <source>
        <dbReference type="Pfam" id="PF03900"/>
    </source>
</evidence>
<evidence type="ECO:0000256" key="7">
    <source>
        <dbReference type="ARBA" id="ARBA00048169"/>
    </source>
</evidence>